<accession>A0A9X1ILW5</accession>
<keyword evidence="1" id="KW-0233">DNA recombination</keyword>
<dbReference type="PROSITE" id="PS51898">
    <property type="entry name" value="TYR_RECOMBINASE"/>
    <property type="match status" value="1"/>
</dbReference>
<dbReference type="SUPFAM" id="SSF56349">
    <property type="entry name" value="DNA breaking-rejoining enzymes"/>
    <property type="match status" value="1"/>
</dbReference>
<evidence type="ECO:0000256" key="1">
    <source>
        <dbReference type="ARBA" id="ARBA00023172"/>
    </source>
</evidence>
<dbReference type="AlphaFoldDB" id="A0A9X1ILW5"/>
<feature type="domain" description="Tyr recombinase" evidence="2">
    <location>
        <begin position="373"/>
        <end position="567"/>
    </location>
</feature>
<dbReference type="Gene3D" id="1.10.443.10">
    <property type="entry name" value="Intergrase catalytic core"/>
    <property type="match status" value="1"/>
</dbReference>
<dbReference type="RefSeq" id="WP_226614557.1">
    <property type="nucleotide sequence ID" value="NZ_JAJAQI010000116.1"/>
</dbReference>
<comment type="caution">
    <text evidence="3">The sequence shown here is derived from an EMBL/GenBank/DDBJ whole genome shotgun (WGS) entry which is preliminary data.</text>
</comment>
<dbReference type="Proteomes" id="UP001139311">
    <property type="component" value="Unassembled WGS sequence"/>
</dbReference>
<gene>
    <name evidence="3" type="ORF">LHA35_27890</name>
</gene>
<dbReference type="GO" id="GO:0015074">
    <property type="term" value="P:DNA integration"/>
    <property type="evidence" value="ECO:0007669"/>
    <property type="project" value="InterPro"/>
</dbReference>
<evidence type="ECO:0000313" key="4">
    <source>
        <dbReference type="Proteomes" id="UP001139311"/>
    </source>
</evidence>
<dbReference type="GO" id="GO:0006310">
    <property type="term" value="P:DNA recombination"/>
    <property type="evidence" value="ECO:0007669"/>
    <property type="project" value="UniProtKB-KW"/>
</dbReference>
<evidence type="ECO:0000259" key="2">
    <source>
        <dbReference type="PROSITE" id="PS51898"/>
    </source>
</evidence>
<evidence type="ECO:0000313" key="3">
    <source>
        <dbReference type="EMBL" id="MCB4825530.1"/>
    </source>
</evidence>
<dbReference type="InterPro" id="IPR013762">
    <property type="entry name" value="Integrase-like_cat_sf"/>
</dbReference>
<dbReference type="GO" id="GO:0003677">
    <property type="term" value="F:DNA binding"/>
    <property type="evidence" value="ECO:0007669"/>
    <property type="project" value="InterPro"/>
</dbReference>
<dbReference type="InterPro" id="IPR011010">
    <property type="entry name" value="DNA_brk_join_enz"/>
</dbReference>
<keyword evidence="4" id="KW-1185">Reference proteome</keyword>
<reference evidence="3" key="1">
    <citation type="submission" date="2021-10" db="EMBL/GenBank/DDBJ databases">
        <title>Roseicella aerolatum sp. nov., isolated from aerosols of e-waste dismantling site.</title>
        <authorList>
            <person name="Qin T."/>
        </authorList>
    </citation>
    <scope>NUCLEOTIDE SEQUENCE</scope>
    <source>
        <strain evidence="3">GB24</strain>
    </source>
</reference>
<dbReference type="EMBL" id="JAJAQI010000116">
    <property type="protein sequence ID" value="MCB4825530.1"/>
    <property type="molecule type" value="Genomic_DNA"/>
</dbReference>
<sequence length="587" mass="64373">MSIPHSPPTGGAVDARPVSFADALAVVAADPSTRPERMRQYRSAVASLGRVTGRTAENLPLAPSALRPLLVAVLPARHRMSRKRWANIRSVLANMGALTGHVTRRAEHHVPLEGAWAEAMALLPKTPQSAALTGFARFCQMQKISPTQGEEAALKAYRAFLLERTYELDPGATINSVRRMWNAAVDTVEGWPGRKLTPPHNPHVWALKFTAFPASLAAELDTYIGHLAAPDPFEKPLPPIGNYPGRAVRPLSPTTIADRRRGLVRAASVLVEAGQPIETITGLAALVTPVAMRTVLTDLCRQGGGRAWKGEALQMATNLFDVARRHLRLPEAELLPLLEIRTKVAHRYAGLTERARGRLAQFDDRRLLRKLFELPAELFKAADRLLKEGCPARAAAARERGLALAILLLLPMRRRNLAALDIERHFVRDQNGRVMTLCIPGTEVKNGIAIEAAVPPDLARRIARHLTVYRPLLPGMQTSTTRLFPGVGEKHRCPEAVGRNVSQAVRDAVGAEFNPHLLGHLAATLLYDADPNSGPIAQRLLGHSQLKITEGMYGVLSTRSGQRVWADLLDRKRDALWRNETSHGGRR</sequence>
<protein>
    <recommendedName>
        <fullName evidence="2">Tyr recombinase domain-containing protein</fullName>
    </recommendedName>
</protein>
<proteinExistence type="predicted"/>
<name>A0A9X1ILW5_9PROT</name>
<dbReference type="InterPro" id="IPR002104">
    <property type="entry name" value="Integrase_catalytic"/>
</dbReference>
<organism evidence="3 4">
    <name type="scientific">Roseicella aerolata</name>
    <dbReference type="NCBI Taxonomy" id="2883479"/>
    <lineage>
        <taxon>Bacteria</taxon>
        <taxon>Pseudomonadati</taxon>
        <taxon>Pseudomonadota</taxon>
        <taxon>Alphaproteobacteria</taxon>
        <taxon>Acetobacterales</taxon>
        <taxon>Roseomonadaceae</taxon>
        <taxon>Roseicella</taxon>
    </lineage>
</organism>